<keyword evidence="1" id="KW-0175">Coiled coil</keyword>
<protein>
    <submittedName>
        <fullName evidence="2">13304_t:CDS:1</fullName>
    </submittedName>
</protein>
<proteinExistence type="predicted"/>
<organism evidence="2 3">
    <name type="scientific">Acaulospora morrowiae</name>
    <dbReference type="NCBI Taxonomy" id="94023"/>
    <lineage>
        <taxon>Eukaryota</taxon>
        <taxon>Fungi</taxon>
        <taxon>Fungi incertae sedis</taxon>
        <taxon>Mucoromycota</taxon>
        <taxon>Glomeromycotina</taxon>
        <taxon>Glomeromycetes</taxon>
        <taxon>Diversisporales</taxon>
        <taxon>Acaulosporaceae</taxon>
        <taxon>Acaulospora</taxon>
    </lineage>
</organism>
<evidence type="ECO:0000313" key="3">
    <source>
        <dbReference type="Proteomes" id="UP000789342"/>
    </source>
</evidence>
<gene>
    <name evidence="2" type="ORF">AMORRO_LOCUS16150</name>
</gene>
<dbReference type="AlphaFoldDB" id="A0A9N9J3M4"/>
<sequence>ALTQRLDEKGNGLRELEEKNAKLRKEASRYQSALGVATNVRLGDDDQNHSVQLKRDIENLQSALENYVTHLKPNMNIDVEKVRALAKEYGCMNKVTERNLDKSFIKAILQRRTLDLVLSYRPQLSKHHGKDYALESDVELKMKDLLDLINVLTKSRDGNDKVTDATIIKIRQQVYGILGNRGFNDIIRNDRFFIHNLIFHISEKLNEMMNEYRKINDVNMKNRVESMAPKLVRDICKLFWFRVYVQEPALEYFFFPENVIIDQNMMEGKWNDDETNQLHVDICYFPMFGSSLQSSDRKIHTPARVFPQKKN</sequence>
<evidence type="ECO:0000313" key="2">
    <source>
        <dbReference type="EMBL" id="CAG8764226.1"/>
    </source>
</evidence>
<keyword evidence="3" id="KW-1185">Reference proteome</keyword>
<dbReference type="EMBL" id="CAJVPV010042586">
    <property type="protein sequence ID" value="CAG8764226.1"/>
    <property type="molecule type" value="Genomic_DNA"/>
</dbReference>
<accession>A0A9N9J3M4</accession>
<feature type="non-terminal residue" evidence="2">
    <location>
        <position position="1"/>
    </location>
</feature>
<evidence type="ECO:0000256" key="1">
    <source>
        <dbReference type="SAM" id="Coils"/>
    </source>
</evidence>
<name>A0A9N9J3M4_9GLOM</name>
<reference evidence="2" key="1">
    <citation type="submission" date="2021-06" db="EMBL/GenBank/DDBJ databases">
        <authorList>
            <person name="Kallberg Y."/>
            <person name="Tangrot J."/>
            <person name="Rosling A."/>
        </authorList>
    </citation>
    <scope>NUCLEOTIDE SEQUENCE</scope>
    <source>
        <strain evidence="2">CL551</strain>
    </source>
</reference>
<dbReference type="OrthoDB" id="2421915at2759"/>
<comment type="caution">
    <text evidence="2">The sequence shown here is derived from an EMBL/GenBank/DDBJ whole genome shotgun (WGS) entry which is preliminary data.</text>
</comment>
<dbReference type="Proteomes" id="UP000789342">
    <property type="component" value="Unassembled WGS sequence"/>
</dbReference>
<feature type="coiled-coil region" evidence="1">
    <location>
        <begin position="6"/>
        <end position="33"/>
    </location>
</feature>